<dbReference type="eggNOG" id="COG3415">
    <property type="taxonomic scope" value="Bacteria"/>
</dbReference>
<name>D6TE33_KTERA</name>
<dbReference type="Proteomes" id="UP000004508">
    <property type="component" value="Unassembled WGS sequence"/>
</dbReference>
<dbReference type="InterPro" id="IPR009057">
    <property type="entry name" value="Homeodomain-like_sf"/>
</dbReference>
<dbReference type="AlphaFoldDB" id="D6TE33"/>
<reference evidence="3 4" key="1">
    <citation type="journal article" date="2011" name="Stand. Genomic Sci.">
        <title>Non-contiguous finished genome sequence and contextual data of the filamentous soil bacterium Ktedonobacter racemifer type strain (SOSP1-21).</title>
        <authorList>
            <person name="Chang Y.J."/>
            <person name="Land M."/>
            <person name="Hauser L."/>
            <person name="Chertkov O."/>
            <person name="Del Rio T.G."/>
            <person name="Nolan M."/>
            <person name="Copeland A."/>
            <person name="Tice H."/>
            <person name="Cheng J.F."/>
            <person name="Lucas S."/>
            <person name="Han C."/>
            <person name="Goodwin L."/>
            <person name="Pitluck S."/>
            <person name="Ivanova N."/>
            <person name="Ovchinikova G."/>
            <person name="Pati A."/>
            <person name="Chen A."/>
            <person name="Palaniappan K."/>
            <person name="Mavromatis K."/>
            <person name="Liolios K."/>
            <person name="Brettin T."/>
            <person name="Fiebig A."/>
            <person name="Rohde M."/>
            <person name="Abt B."/>
            <person name="Goker M."/>
            <person name="Detter J.C."/>
            <person name="Woyke T."/>
            <person name="Bristow J."/>
            <person name="Eisen J.A."/>
            <person name="Markowitz V."/>
            <person name="Hugenholtz P."/>
            <person name="Kyrpides N.C."/>
            <person name="Klenk H.P."/>
            <person name="Lapidus A."/>
        </authorList>
    </citation>
    <scope>NUCLEOTIDE SEQUENCE [LARGE SCALE GENOMIC DNA]</scope>
    <source>
        <strain evidence="4">DSM 44963</strain>
        <strain evidence="3">SOSP1-21</strain>
    </source>
</reference>
<proteinExistence type="predicted"/>
<dbReference type="InParanoid" id="D6TE33"/>
<feature type="region of interest" description="Disordered" evidence="1">
    <location>
        <begin position="294"/>
        <end position="330"/>
    </location>
</feature>
<dbReference type="SUPFAM" id="SSF46689">
    <property type="entry name" value="Homeodomain-like"/>
    <property type="match status" value="1"/>
</dbReference>
<dbReference type="InterPro" id="IPR036397">
    <property type="entry name" value="RNaseH_sf"/>
</dbReference>
<evidence type="ECO:0000256" key="1">
    <source>
        <dbReference type="SAM" id="MobiDB-lite"/>
    </source>
</evidence>
<sequence>MQPIFIRPLTEPERAHIEARLRSGSAFVLRRCQILLASARGERAIAIARQLGCDDQTVRNVIKDFNEQGLDVLKKESCRPHRLRTSIADENLPALRDLLHRSPRDFGIARNLWSLPLVAQICLSQGLVAAPTTAASVRRALKRLGVSWKRARALDHQPRSAVCTKKKARDRLIAYAQPRSDWAIGFLDEVWWSRFALPRLYAWQDSEHPVRLVEQSWQKNDPDPKALACYGVLWQKGTTEEPVREQMWLRFVTGRPVSEITIQFLDWCCQQLAAQGKRQWLLIWDNASWHESRESAHLDQKTQPRGQTNGRRGTDFAFPTAHQKSLAQSN</sequence>
<evidence type="ECO:0000313" key="4">
    <source>
        <dbReference type="Proteomes" id="UP000004508"/>
    </source>
</evidence>
<dbReference type="STRING" id="485913.Krac_3574"/>
<comment type="caution">
    <text evidence="3">The sequence shown here is derived from an EMBL/GenBank/DDBJ whole genome shotgun (WGS) entry which is preliminary data.</text>
</comment>
<dbReference type="Gene3D" id="3.30.420.10">
    <property type="entry name" value="Ribonuclease H-like superfamily/Ribonuclease H"/>
    <property type="match status" value="1"/>
</dbReference>
<dbReference type="RefSeq" id="WP_007904354.1">
    <property type="nucleotide sequence ID" value="NZ_ADVG01000001.1"/>
</dbReference>
<accession>D6TE33</accession>
<keyword evidence="4" id="KW-1185">Reference proteome</keyword>
<dbReference type="eggNOG" id="COG3335">
    <property type="taxonomic scope" value="Bacteria"/>
</dbReference>
<evidence type="ECO:0000313" key="2">
    <source>
        <dbReference type="EMBL" id="EFH82731.1"/>
    </source>
</evidence>
<organism evidence="3 4">
    <name type="scientific">Ktedonobacter racemifer DSM 44963</name>
    <dbReference type="NCBI Taxonomy" id="485913"/>
    <lineage>
        <taxon>Bacteria</taxon>
        <taxon>Bacillati</taxon>
        <taxon>Chloroflexota</taxon>
        <taxon>Ktedonobacteria</taxon>
        <taxon>Ktedonobacterales</taxon>
        <taxon>Ktedonobacteraceae</taxon>
        <taxon>Ktedonobacter</taxon>
    </lineage>
</organism>
<evidence type="ECO:0008006" key="5">
    <source>
        <dbReference type="Google" id="ProtNLM"/>
    </source>
</evidence>
<dbReference type="GO" id="GO:0003676">
    <property type="term" value="F:nucleic acid binding"/>
    <property type="evidence" value="ECO:0007669"/>
    <property type="project" value="InterPro"/>
</dbReference>
<evidence type="ECO:0000313" key="3">
    <source>
        <dbReference type="EMBL" id="EFH88406.1"/>
    </source>
</evidence>
<protein>
    <recommendedName>
        <fullName evidence="5">Transposase</fullName>
    </recommendedName>
</protein>
<gene>
    <name evidence="2" type="ORF">Krac_3574</name>
    <name evidence="3" type="ORF">Krac_9859</name>
</gene>
<dbReference type="EMBL" id="ADVG01000001">
    <property type="protein sequence ID" value="EFH88406.1"/>
    <property type="molecule type" value="Genomic_DNA"/>
</dbReference>
<dbReference type="EMBL" id="ADVG01000004">
    <property type="protein sequence ID" value="EFH82731.1"/>
    <property type="molecule type" value="Genomic_DNA"/>
</dbReference>
<dbReference type="Pfam" id="PF13551">
    <property type="entry name" value="HTH_29"/>
    <property type="match status" value="1"/>
</dbReference>